<dbReference type="AlphaFoldDB" id="A0AAN6T1M9"/>
<dbReference type="EMBL" id="MU863639">
    <property type="protein sequence ID" value="KAK4100752.1"/>
    <property type="molecule type" value="Genomic_DNA"/>
</dbReference>
<protein>
    <submittedName>
        <fullName evidence="2">Uncharacterized protein</fullName>
    </submittedName>
</protein>
<evidence type="ECO:0000313" key="2">
    <source>
        <dbReference type="EMBL" id="KAK4100752.1"/>
    </source>
</evidence>
<evidence type="ECO:0000256" key="1">
    <source>
        <dbReference type="SAM" id="MobiDB-lite"/>
    </source>
</evidence>
<proteinExistence type="predicted"/>
<feature type="region of interest" description="Disordered" evidence="1">
    <location>
        <begin position="106"/>
        <end position="137"/>
    </location>
</feature>
<name>A0AAN6T1M9_9PEZI</name>
<evidence type="ECO:0000313" key="3">
    <source>
        <dbReference type="Proteomes" id="UP001305647"/>
    </source>
</evidence>
<gene>
    <name evidence="2" type="ORF">N658DRAFT_94608</name>
</gene>
<organism evidence="2 3">
    <name type="scientific">Parathielavia hyrcaniae</name>
    <dbReference type="NCBI Taxonomy" id="113614"/>
    <lineage>
        <taxon>Eukaryota</taxon>
        <taxon>Fungi</taxon>
        <taxon>Dikarya</taxon>
        <taxon>Ascomycota</taxon>
        <taxon>Pezizomycotina</taxon>
        <taxon>Sordariomycetes</taxon>
        <taxon>Sordariomycetidae</taxon>
        <taxon>Sordariales</taxon>
        <taxon>Chaetomiaceae</taxon>
        <taxon>Parathielavia</taxon>
    </lineage>
</organism>
<reference evidence="2" key="2">
    <citation type="submission" date="2023-05" db="EMBL/GenBank/DDBJ databases">
        <authorList>
            <consortium name="Lawrence Berkeley National Laboratory"/>
            <person name="Steindorff A."/>
            <person name="Hensen N."/>
            <person name="Bonometti L."/>
            <person name="Westerberg I."/>
            <person name="Brannstrom I.O."/>
            <person name="Guillou S."/>
            <person name="Cros-Aarteil S."/>
            <person name="Calhoun S."/>
            <person name="Haridas S."/>
            <person name="Kuo A."/>
            <person name="Mondo S."/>
            <person name="Pangilinan J."/>
            <person name="Riley R."/>
            <person name="Labutti K."/>
            <person name="Andreopoulos B."/>
            <person name="Lipzen A."/>
            <person name="Chen C."/>
            <person name="Yanf M."/>
            <person name="Daum C."/>
            <person name="Ng V."/>
            <person name="Clum A."/>
            <person name="Ohm R."/>
            <person name="Martin F."/>
            <person name="Silar P."/>
            <person name="Natvig D."/>
            <person name="Lalanne C."/>
            <person name="Gautier V."/>
            <person name="Ament-Velasquez S.L."/>
            <person name="Kruys A."/>
            <person name="Hutchinson M.I."/>
            <person name="Powell A.J."/>
            <person name="Barry K."/>
            <person name="Miller A.N."/>
            <person name="Grigoriev I.V."/>
            <person name="Debuchy R."/>
            <person name="Gladieux P."/>
            <person name="Thoren M.H."/>
            <person name="Johannesson H."/>
        </authorList>
    </citation>
    <scope>NUCLEOTIDE SEQUENCE</scope>
    <source>
        <strain evidence="2">CBS 757.83</strain>
    </source>
</reference>
<keyword evidence="3" id="KW-1185">Reference proteome</keyword>
<comment type="caution">
    <text evidence="2">The sequence shown here is derived from an EMBL/GenBank/DDBJ whole genome shotgun (WGS) entry which is preliminary data.</text>
</comment>
<reference evidence="2" key="1">
    <citation type="journal article" date="2023" name="Mol. Phylogenet. Evol.">
        <title>Genome-scale phylogeny and comparative genomics of the fungal order Sordariales.</title>
        <authorList>
            <person name="Hensen N."/>
            <person name="Bonometti L."/>
            <person name="Westerberg I."/>
            <person name="Brannstrom I.O."/>
            <person name="Guillou S."/>
            <person name="Cros-Aarteil S."/>
            <person name="Calhoun S."/>
            <person name="Haridas S."/>
            <person name="Kuo A."/>
            <person name="Mondo S."/>
            <person name="Pangilinan J."/>
            <person name="Riley R."/>
            <person name="LaButti K."/>
            <person name="Andreopoulos B."/>
            <person name="Lipzen A."/>
            <person name="Chen C."/>
            <person name="Yan M."/>
            <person name="Daum C."/>
            <person name="Ng V."/>
            <person name="Clum A."/>
            <person name="Steindorff A."/>
            <person name="Ohm R.A."/>
            <person name="Martin F."/>
            <person name="Silar P."/>
            <person name="Natvig D.O."/>
            <person name="Lalanne C."/>
            <person name="Gautier V."/>
            <person name="Ament-Velasquez S.L."/>
            <person name="Kruys A."/>
            <person name="Hutchinson M.I."/>
            <person name="Powell A.J."/>
            <person name="Barry K."/>
            <person name="Miller A.N."/>
            <person name="Grigoriev I.V."/>
            <person name="Debuchy R."/>
            <person name="Gladieux P."/>
            <person name="Hiltunen Thoren M."/>
            <person name="Johannesson H."/>
        </authorList>
    </citation>
    <scope>NUCLEOTIDE SEQUENCE</scope>
    <source>
        <strain evidence="2">CBS 757.83</strain>
    </source>
</reference>
<dbReference type="Proteomes" id="UP001305647">
    <property type="component" value="Unassembled WGS sequence"/>
</dbReference>
<accession>A0AAN6T1M9</accession>
<sequence>MSAGHGRVGGQAAFYVGSRGLTASNKFLREGKGRDRAARVRNRSFVEADVLGTRLRKGVLSKRGRSHTLAALNPAKSKYHHVLQPIVDLQVAVTQRTLGGRLVSRRPRRGNETLHQGRGGSLPFNTASPGPADTTGRSTCHMCEPLTAMTPEVPLCERAVASDSADSQTAA</sequence>